<dbReference type="AlphaFoldDB" id="A0A7S4MLA7"/>
<evidence type="ECO:0000259" key="5">
    <source>
        <dbReference type="Pfam" id="PF00755"/>
    </source>
</evidence>
<gene>
    <name evidence="6" type="ORF">VSP0166_LOCUS12451</name>
</gene>
<dbReference type="InterPro" id="IPR039551">
    <property type="entry name" value="Cho/carn_acyl_trans"/>
</dbReference>
<dbReference type="GO" id="GO:0016746">
    <property type="term" value="F:acyltransferase activity"/>
    <property type="evidence" value="ECO:0007669"/>
    <property type="project" value="UniProtKB-KW"/>
</dbReference>
<accession>A0A7S4MLA7</accession>
<sequence>MRNTGGRFLSSISKMNRPTSVYVAACAGSARTFQHQNELPPLPVPDLNESCDLYLKSIQPLADQTQFENTKNVVDQFRQNEGPILQKRLLEHAKETQKHNKSWLEDFWLDAAYLAFRAPLPTNSNYYILFDKAPRNLKQTKIAAKIIRGALEFKKQLENEEVTPEYLRRTTPQCMDQYKKIFSTSRVAKSGTDILLQFEGSKHVVVIANKQFFNLQVLDQEGNAYSAAALEKRLEEILSFSAQHSHEQVPPIGAITAIERDESANMRTMLEKDNKERLHSIDTALFAISLDGDEPNSMDQAGEWINGGNENTAPNRWFEKLCNFVVFKNGWSGLTGEHCPLDAPIVGTMTNYFLQHMSKEEVNGDGSENVPAFENYQWEINPSVADELKNAQKKAAEVLLNCELVYQRYSLYGADWIKKVAKTSPDAFVQMSIQLAYYYTHNDSTATYETGTARCFFHGRTDTVRTLSSDSREWTVAMADPQVSVNDKLSHFRKALDSHSSYMKRAIDGKVIDRHFLGLRLVKKPTEDAPAMFVDPLWRQSTRFRLSTSNMTSNYYVAGFGPTEEDGYGVCYGTRSDSLEYSITSFRSCAHTSAKNFSLNLQKALDHMRSLFNEQAKL</sequence>
<name>A0A7S4MLA7_9EUKA</name>
<dbReference type="InterPro" id="IPR023213">
    <property type="entry name" value="CAT-like_dom_sf"/>
</dbReference>
<protein>
    <recommendedName>
        <fullName evidence="5">Choline/carnitine acyltransferase domain-containing protein</fullName>
    </recommendedName>
</protein>
<dbReference type="Pfam" id="PF00755">
    <property type="entry name" value="Carn_acyltransf"/>
    <property type="match status" value="1"/>
</dbReference>
<dbReference type="Gene3D" id="3.30.559.70">
    <property type="entry name" value="Choline/Carnitine o-acyltransferase, domain 2"/>
    <property type="match status" value="1"/>
</dbReference>
<evidence type="ECO:0000256" key="2">
    <source>
        <dbReference type="ARBA" id="ARBA00022679"/>
    </source>
</evidence>
<dbReference type="PANTHER" id="PTHR22589">
    <property type="entry name" value="CARNITINE O-ACYLTRANSFERASE"/>
    <property type="match status" value="1"/>
</dbReference>
<reference evidence="6" key="1">
    <citation type="submission" date="2021-01" db="EMBL/GenBank/DDBJ databases">
        <authorList>
            <person name="Corre E."/>
            <person name="Pelletier E."/>
            <person name="Niang G."/>
            <person name="Scheremetjew M."/>
            <person name="Finn R."/>
            <person name="Kale V."/>
            <person name="Holt S."/>
            <person name="Cochrane G."/>
            <person name="Meng A."/>
            <person name="Brown T."/>
            <person name="Cohen L."/>
        </authorList>
    </citation>
    <scope>NUCLEOTIDE SEQUENCE</scope>
    <source>
        <strain evidence="6">DIVA3 518/3/11/1/6</strain>
    </source>
</reference>
<feature type="domain" description="Choline/carnitine acyltransferase" evidence="5">
    <location>
        <begin position="42"/>
        <end position="603"/>
    </location>
</feature>
<dbReference type="EMBL" id="HBKP01017519">
    <property type="protein sequence ID" value="CAE2229263.1"/>
    <property type="molecule type" value="Transcribed_RNA"/>
</dbReference>
<keyword evidence="3" id="KW-0012">Acyltransferase</keyword>
<dbReference type="InterPro" id="IPR000542">
    <property type="entry name" value="Carn_acyl_trans"/>
</dbReference>
<proteinExistence type="inferred from homology"/>
<evidence type="ECO:0000256" key="4">
    <source>
        <dbReference type="PIRSR" id="PIRSR600542-1"/>
    </source>
</evidence>
<dbReference type="Gene3D" id="3.30.559.10">
    <property type="entry name" value="Chloramphenicol acetyltransferase-like domain"/>
    <property type="match status" value="1"/>
</dbReference>
<feature type="active site" description="Proton acceptor" evidence="4">
    <location>
        <position position="338"/>
    </location>
</feature>
<evidence type="ECO:0000313" key="6">
    <source>
        <dbReference type="EMBL" id="CAE2229263.1"/>
    </source>
</evidence>
<evidence type="ECO:0000256" key="3">
    <source>
        <dbReference type="ARBA" id="ARBA00023315"/>
    </source>
</evidence>
<dbReference type="InterPro" id="IPR042231">
    <property type="entry name" value="Cho/carn_acyl_trans_2"/>
</dbReference>
<evidence type="ECO:0000256" key="1">
    <source>
        <dbReference type="ARBA" id="ARBA00005232"/>
    </source>
</evidence>
<keyword evidence="2" id="KW-0808">Transferase</keyword>
<dbReference type="SUPFAM" id="SSF52777">
    <property type="entry name" value="CoA-dependent acyltransferases"/>
    <property type="match status" value="2"/>
</dbReference>
<dbReference type="PANTHER" id="PTHR22589:SF107">
    <property type="entry name" value="CHOLINE_CARNITINE ACYLTRANSFERASE DOMAIN-CONTAINING PROTEIN"/>
    <property type="match status" value="1"/>
</dbReference>
<organism evidence="6">
    <name type="scientific">Vannella robusta</name>
    <dbReference type="NCBI Taxonomy" id="1487602"/>
    <lineage>
        <taxon>Eukaryota</taxon>
        <taxon>Amoebozoa</taxon>
        <taxon>Discosea</taxon>
        <taxon>Flabellinia</taxon>
        <taxon>Vannellidae</taxon>
        <taxon>Vannella</taxon>
    </lineage>
</organism>
<comment type="similarity">
    <text evidence="1">Belongs to the carnitine/choline acetyltransferase family.</text>
</comment>